<gene>
    <name evidence="1" type="ORF">H4W29_002894</name>
</gene>
<comment type="caution">
    <text evidence="1">The sequence shown here is derived from an EMBL/GenBank/DDBJ whole genome shotgun (WGS) entry which is preliminary data.</text>
</comment>
<keyword evidence="2" id="KW-1185">Reference proteome</keyword>
<evidence type="ECO:0000313" key="2">
    <source>
        <dbReference type="Proteomes" id="UP000620262"/>
    </source>
</evidence>
<reference evidence="1 2" key="1">
    <citation type="submission" date="2020-10" db="EMBL/GenBank/DDBJ databases">
        <title>Sequencing the genomes of 1000 actinobacteria strains.</title>
        <authorList>
            <person name="Klenk H.-P."/>
        </authorList>
    </citation>
    <scope>NUCLEOTIDE SEQUENCE [LARGE SCALE GENOMIC DNA]</scope>
    <source>
        <strain evidence="1 2">DSM 7307</strain>
    </source>
</reference>
<dbReference type="Proteomes" id="UP000620262">
    <property type="component" value="Unassembled WGS sequence"/>
</dbReference>
<proteinExistence type="predicted"/>
<evidence type="ECO:0000313" key="1">
    <source>
        <dbReference type="EMBL" id="MBE1505713.1"/>
    </source>
</evidence>
<sequence>MIPISSLFKDLYEDRWGNPCDGRPVEEAEHGKRLYVLLPFLRRFMSNRKGPNAWSFTIPSNRRLR</sequence>
<organism evidence="1 2">
    <name type="scientific">Rhizobium viscosum</name>
    <name type="common">Arthrobacter viscosus</name>
    <dbReference type="NCBI Taxonomy" id="1673"/>
    <lineage>
        <taxon>Bacteria</taxon>
        <taxon>Pseudomonadati</taxon>
        <taxon>Pseudomonadota</taxon>
        <taxon>Alphaproteobacteria</taxon>
        <taxon>Hyphomicrobiales</taxon>
        <taxon>Rhizobiaceae</taxon>
        <taxon>Rhizobium/Agrobacterium group</taxon>
        <taxon>Rhizobium</taxon>
    </lineage>
</organism>
<dbReference type="EMBL" id="JADBEC010000001">
    <property type="protein sequence ID" value="MBE1505713.1"/>
    <property type="molecule type" value="Genomic_DNA"/>
</dbReference>
<accession>A0ABR9IR82</accession>
<name>A0ABR9IR82_RHIVS</name>
<protein>
    <submittedName>
        <fullName evidence="1">Uncharacterized protein</fullName>
    </submittedName>
</protein>